<comment type="caution">
    <text evidence="10">The sequence shown here is derived from an EMBL/GenBank/DDBJ whole genome shotgun (WGS) entry which is preliminary data.</text>
</comment>
<feature type="domain" description="Sodium/calcium exchanger membrane region" evidence="9">
    <location>
        <begin position="133"/>
        <end position="247"/>
    </location>
</feature>
<reference evidence="10 11" key="1">
    <citation type="journal article" date="2023" name="Commun. Biol.">
        <title>Genome analysis of Parmales, the sister group of diatoms, reveals the evolutionary specialization of diatoms from phago-mixotrophs to photoautotrophs.</title>
        <authorList>
            <person name="Ban H."/>
            <person name="Sato S."/>
            <person name="Yoshikawa S."/>
            <person name="Yamada K."/>
            <person name="Nakamura Y."/>
            <person name="Ichinomiya M."/>
            <person name="Sato N."/>
            <person name="Blanc-Mathieu R."/>
            <person name="Endo H."/>
            <person name="Kuwata A."/>
            <person name="Ogata H."/>
        </authorList>
    </citation>
    <scope>NUCLEOTIDE SEQUENCE [LARGE SCALE GENOMIC DNA]</scope>
</reference>
<sequence>MRPALPLLLPIILSSLLLRAASLRPPPLPRCAPRPVSRPSDGRVPSRLPSTRLLSMSAAKSYISAADKYLFDLNGYLVIPSVFSPSEVALANAAITSHMSSACERLSPAINILLVFMPLGFFSYHNRWSDTSIFWLNFLAMIPLASILGDFTEELALHTNQVVGGLINATFGNAVEMVVAVQGMMAGEIRVVQASMLGSVFSNLLLVLGCCFFFGGLYHKEQTFNAVSATSNVGLLSLSSLALVLPTPFAQYYEIENEEVLMISRVLARGCIWHAIPSTGAYSSLSPSGSNECRGVLHTSSSGTATAHTYVPGVYGSLNGLGPGGLDLPPWGPPVVHLLVTADGYEPVVTEVTLESVAEGGGTDLRGPALVLGRDKAGLEVESPVVKEGSVSAGVTVVLEPAEGGKGTAVADYLCRALVWGGVTSFFTEPIAVCRPEMFSFFSL</sequence>
<dbReference type="Pfam" id="PF01699">
    <property type="entry name" value="Na_Ca_ex"/>
    <property type="match status" value="1"/>
</dbReference>
<evidence type="ECO:0000256" key="4">
    <source>
        <dbReference type="ARBA" id="ARBA00022989"/>
    </source>
</evidence>
<dbReference type="InterPro" id="IPR004837">
    <property type="entry name" value="NaCa_Exmemb"/>
</dbReference>
<evidence type="ECO:0000313" key="11">
    <source>
        <dbReference type="Proteomes" id="UP001165060"/>
    </source>
</evidence>
<feature type="transmembrane region" description="Helical" evidence="7">
    <location>
        <begin position="197"/>
        <end position="218"/>
    </location>
</feature>
<organism evidence="10 11">
    <name type="scientific">Tetraparma gracilis</name>
    <dbReference type="NCBI Taxonomy" id="2962635"/>
    <lineage>
        <taxon>Eukaryota</taxon>
        <taxon>Sar</taxon>
        <taxon>Stramenopiles</taxon>
        <taxon>Ochrophyta</taxon>
        <taxon>Bolidophyceae</taxon>
        <taxon>Parmales</taxon>
        <taxon>Triparmaceae</taxon>
        <taxon>Tetraparma</taxon>
    </lineage>
</organism>
<dbReference type="Proteomes" id="UP001165060">
    <property type="component" value="Unassembled WGS sequence"/>
</dbReference>
<evidence type="ECO:0000256" key="5">
    <source>
        <dbReference type="ARBA" id="ARBA00023065"/>
    </source>
</evidence>
<dbReference type="PANTHER" id="PTHR31503">
    <property type="entry name" value="VACUOLAR CALCIUM ION TRANSPORTER"/>
    <property type="match status" value="1"/>
</dbReference>
<feature type="transmembrane region" description="Helical" evidence="7">
    <location>
        <begin position="163"/>
        <end position="185"/>
    </location>
</feature>
<dbReference type="PANTHER" id="PTHR31503:SF22">
    <property type="entry name" value="VACUOLAR CALCIUM ION TRANSPORTER"/>
    <property type="match status" value="1"/>
</dbReference>
<keyword evidence="8" id="KW-0732">Signal</keyword>
<evidence type="ECO:0000256" key="7">
    <source>
        <dbReference type="SAM" id="Phobius"/>
    </source>
</evidence>
<keyword evidence="4 7" id="KW-1133">Transmembrane helix</keyword>
<proteinExistence type="predicted"/>
<feature type="chain" id="PRO_5047166108" description="Sodium/calcium exchanger membrane region domain-containing protein" evidence="8">
    <location>
        <begin position="24"/>
        <end position="444"/>
    </location>
</feature>
<dbReference type="EMBL" id="BRYB01002397">
    <property type="protein sequence ID" value="GMI19014.1"/>
    <property type="molecule type" value="Genomic_DNA"/>
</dbReference>
<dbReference type="Gene3D" id="1.20.1420.30">
    <property type="entry name" value="NCX, central ion-binding region"/>
    <property type="match status" value="1"/>
</dbReference>
<dbReference type="Gene3D" id="2.60.120.620">
    <property type="entry name" value="q2cbj1_9rhob like domain"/>
    <property type="match status" value="1"/>
</dbReference>
<keyword evidence="3 7" id="KW-0812">Transmembrane</keyword>
<evidence type="ECO:0000256" key="3">
    <source>
        <dbReference type="ARBA" id="ARBA00022692"/>
    </source>
</evidence>
<feature type="signal peptide" evidence="8">
    <location>
        <begin position="1"/>
        <end position="23"/>
    </location>
</feature>
<evidence type="ECO:0000313" key="10">
    <source>
        <dbReference type="EMBL" id="GMI19014.1"/>
    </source>
</evidence>
<dbReference type="InterPro" id="IPR004713">
    <property type="entry name" value="CaH_exchang"/>
</dbReference>
<feature type="transmembrane region" description="Helical" evidence="7">
    <location>
        <begin position="133"/>
        <end position="151"/>
    </location>
</feature>
<gene>
    <name evidence="10" type="ORF">TeGR_g6008</name>
</gene>
<evidence type="ECO:0000256" key="6">
    <source>
        <dbReference type="ARBA" id="ARBA00023136"/>
    </source>
</evidence>
<keyword evidence="6 7" id="KW-0472">Membrane</keyword>
<comment type="subcellular location">
    <subcellularLocation>
        <location evidence="1">Endomembrane system</location>
        <topology evidence="1">Multi-pass membrane protein</topology>
    </subcellularLocation>
</comment>
<keyword evidence="2" id="KW-0813">Transport</keyword>
<evidence type="ECO:0000256" key="8">
    <source>
        <dbReference type="SAM" id="SignalP"/>
    </source>
</evidence>
<name>A0ABQ6M3R4_9STRA</name>
<dbReference type="Gene3D" id="2.60.130.10">
    <property type="entry name" value="Aromatic compound dioxygenase"/>
    <property type="match status" value="1"/>
</dbReference>
<evidence type="ECO:0000259" key="9">
    <source>
        <dbReference type="Pfam" id="PF01699"/>
    </source>
</evidence>
<evidence type="ECO:0000256" key="2">
    <source>
        <dbReference type="ARBA" id="ARBA00022448"/>
    </source>
</evidence>
<protein>
    <recommendedName>
        <fullName evidence="9">Sodium/calcium exchanger membrane region domain-containing protein</fullName>
    </recommendedName>
</protein>
<dbReference type="InterPro" id="IPR015889">
    <property type="entry name" value="Intradiol_dOase_core"/>
</dbReference>
<keyword evidence="5" id="KW-0406">Ion transport</keyword>
<feature type="transmembrane region" description="Helical" evidence="7">
    <location>
        <begin position="106"/>
        <end position="124"/>
    </location>
</feature>
<evidence type="ECO:0000256" key="1">
    <source>
        <dbReference type="ARBA" id="ARBA00004127"/>
    </source>
</evidence>
<dbReference type="InterPro" id="IPR044880">
    <property type="entry name" value="NCX_ion-bd_dom_sf"/>
</dbReference>
<keyword evidence="11" id="KW-1185">Reference proteome</keyword>
<accession>A0ABQ6M3R4</accession>
<dbReference type="SUPFAM" id="SSF49482">
    <property type="entry name" value="Aromatic compound dioxygenase"/>
    <property type="match status" value="1"/>
</dbReference>